<evidence type="ECO:0008006" key="3">
    <source>
        <dbReference type="Google" id="ProtNLM"/>
    </source>
</evidence>
<dbReference type="AlphaFoldDB" id="A0A3N1HIJ6"/>
<name>A0A3N1HIJ6_9PSEU</name>
<dbReference type="EMBL" id="RJKM01000001">
    <property type="protein sequence ID" value="ROP42319.1"/>
    <property type="molecule type" value="Genomic_DNA"/>
</dbReference>
<keyword evidence="2" id="KW-1185">Reference proteome</keyword>
<protein>
    <recommendedName>
        <fullName evidence="3">AAA domain-containing protein</fullName>
    </recommendedName>
</protein>
<proteinExistence type="predicted"/>
<reference evidence="1 2" key="1">
    <citation type="submission" date="2018-11" db="EMBL/GenBank/DDBJ databases">
        <title>Sequencing the genomes of 1000 actinobacteria strains.</title>
        <authorList>
            <person name="Klenk H.-P."/>
        </authorList>
    </citation>
    <scope>NUCLEOTIDE SEQUENCE [LARGE SCALE GENOMIC DNA]</scope>
    <source>
        <strain evidence="1 2">DSM 44231</strain>
    </source>
</reference>
<evidence type="ECO:0000313" key="2">
    <source>
        <dbReference type="Proteomes" id="UP000268727"/>
    </source>
</evidence>
<accession>A0A3N1HIJ6</accession>
<gene>
    <name evidence="1" type="ORF">EDD40_7818</name>
</gene>
<organism evidence="1 2">
    <name type="scientific">Saccharothrix texasensis</name>
    <dbReference type="NCBI Taxonomy" id="103734"/>
    <lineage>
        <taxon>Bacteria</taxon>
        <taxon>Bacillati</taxon>
        <taxon>Actinomycetota</taxon>
        <taxon>Actinomycetes</taxon>
        <taxon>Pseudonocardiales</taxon>
        <taxon>Pseudonocardiaceae</taxon>
        <taxon>Saccharothrix</taxon>
    </lineage>
</organism>
<evidence type="ECO:0000313" key="1">
    <source>
        <dbReference type="EMBL" id="ROP42319.1"/>
    </source>
</evidence>
<dbReference type="Proteomes" id="UP000268727">
    <property type="component" value="Unassembled WGS sequence"/>
</dbReference>
<dbReference type="Gene3D" id="3.40.50.300">
    <property type="entry name" value="P-loop containing nucleotide triphosphate hydrolases"/>
    <property type="match status" value="1"/>
</dbReference>
<dbReference type="SUPFAM" id="SSF52540">
    <property type="entry name" value="P-loop containing nucleoside triphosphate hydrolases"/>
    <property type="match status" value="1"/>
</dbReference>
<dbReference type="InterPro" id="IPR027417">
    <property type="entry name" value="P-loop_NTPase"/>
</dbReference>
<comment type="caution">
    <text evidence="1">The sequence shown here is derived from an EMBL/GenBank/DDBJ whole genome shotgun (WGS) entry which is preliminary data.</text>
</comment>
<sequence length="168" mass="18055">MDRVTVLWIAGPRAVGKSTVGWEVFSRLSATTKTGYLDLAQLTFATPPLDLAGKARRLGAVRRVHRAEGARHLVVTGEHHADLLPEAELCWLHAGHDELVARLLLRGRGGGPPIPGDELRGLPEDDLRRLAAPTPAPPAAAVVVDTDGREVDAVVTEVLDRFFPDLSA</sequence>